<dbReference type="EMBL" id="LT629770">
    <property type="protein sequence ID" value="SDS93449.1"/>
    <property type="molecule type" value="Genomic_DNA"/>
</dbReference>
<dbReference type="Gene3D" id="3.30.70.100">
    <property type="match status" value="1"/>
</dbReference>
<evidence type="ECO:0000259" key="1">
    <source>
        <dbReference type="PROSITE" id="PS50925"/>
    </source>
</evidence>
<dbReference type="InterPro" id="IPR007024">
    <property type="entry name" value="BLUF_domain"/>
</dbReference>
<dbReference type="PROSITE" id="PS50925">
    <property type="entry name" value="BLUF"/>
    <property type="match status" value="1"/>
</dbReference>
<dbReference type="GO" id="GO:0071949">
    <property type="term" value="F:FAD binding"/>
    <property type="evidence" value="ECO:0007669"/>
    <property type="project" value="InterPro"/>
</dbReference>
<dbReference type="AlphaFoldDB" id="A0A1H1WBD8"/>
<dbReference type="eggNOG" id="COG3431">
    <property type="taxonomic scope" value="Bacteria"/>
</dbReference>
<dbReference type="InterPro" id="IPR036046">
    <property type="entry name" value="Acylphosphatase-like_dom_sf"/>
</dbReference>
<evidence type="ECO:0000313" key="2">
    <source>
        <dbReference type="EMBL" id="SDS93449.1"/>
    </source>
</evidence>
<sequence length="164" mass="18111">MTAARADGLLRLVYTSTAAQPFRETALEQLLEQCRRSNAARDITGLLLFRDGRFLQILEGPVEAVRRLVDSIADDPRHRAMRILLETPITARLFSDWSMGYRSFRTGSTAAPTGFRDSFDDLVDGADTSTMERALFELTLWFRTRSGAAVPVPAASGAGTSLRV</sequence>
<dbReference type="GO" id="GO:0009882">
    <property type="term" value="F:blue light photoreceptor activity"/>
    <property type="evidence" value="ECO:0007669"/>
    <property type="project" value="InterPro"/>
</dbReference>
<dbReference type="SUPFAM" id="SSF54975">
    <property type="entry name" value="Acylphosphatase/BLUF domain-like"/>
    <property type="match status" value="1"/>
</dbReference>
<dbReference type="Pfam" id="PF04940">
    <property type="entry name" value="BLUF"/>
    <property type="match status" value="1"/>
</dbReference>
<dbReference type="Proteomes" id="UP000182126">
    <property type="component" value="Chromosome I"/>
</dbReference>
<name>A0A1H1WBD8_9MICO</name>
<accession>A0A1H1WBD8</accession>
<dbReference type="SMART" id="SM01034">
    <property type="entry name" value="BLUF"/>
    <property type="match status" value="1"/>
</dbReference>
<dbReference type="GeneID" id="36298518"/>
<dbReference type="RefSeq" id="WP_060923505.1">
    <property type="nucleotide sequence ID" value="NZ_CBDRLI010000010.1"/>
</dbReference>
<feature type="domain" description="BLUF" evidence="1">
    <location>
        <begin position="9"/>
        <end position="100"/>
    </location>
</feature>
<reference evidence="2 3" key="1">
    <citation type="submission" date="2016-10" db="EMBL/GenBank/DDBJ databases">
        <authorList>
            <person name="de Groot N.N."/>
        </authorList>
    </citation>
    <scope>NUCLEOTIDE SEQUENCE [LARGE SCALE GENOMIC DNA]</scope>
    <source>
        <strain evidence="2 3">DSM 15019</strain>
    </source>
</reference>
<organism evidence="2 3">
    <name type="scientific">Microbacterium paraoxydans</name>
    <dbReference type="NCBI Taxonomy" id="199592"/>
    <lineage>
        <taxon>Bacteria</taxon>
        <taxon>Bacillati</taxon>
        <taxon>Actinomycetota</taxon>
        <taxon>Actinomycetes</taxon>
        <taxon>Micrococcales</taxon>
        <taxon>Microbacteriaceae</taxon>
        <taxon>Microbacterium</taxon>
    </lineage>
</organism>
<proteinExistence type="predicted"/>
<protein>
    <submittedName>
        <fullName evidence="2">Sensors of blue-light using FAD</fullName>
    </submittedName>
</protein>
<gene>
    <name evidence="2" type="ORF">SAMN04489809_3059</name>
</gene>
<evidence type="ECO:0000313" key="3">
    <source>
        <dbReference type="Proteomes" id="UP000182126"/>
    </source>
</evidence>